<evidence type="ECO:0000256" key="3">
    <source>
        <dbReference type="ARBA" id="ARBA00022737"/>
    </source>
</evidence>
<evidence type="ECO:0000313" key="6">
    <source>
        <dbReference type="EMBL" id="MEE1976194.1"/>
    </source>
</evidence>
<keyword evidence="7" id="KW-1185">Reference proteome</keyword>
<proteinExistence type="inferred from homology"/>
<name>A0ABU7IT86_9FLAO</name>
<evidence type="ECO:0000256" key="4">
    <source>
        <dbReference type="ARBA" id="ARBA00023315"/>
    </source>
</evidence>
<dbReference type="Proteomes" id="UP001356308">
    <property type="component" value="Unassembled WGS sequence"/>
</dbReference>
<protein>
    <submittedName>
        <fullName evidence="6">DapH/DapD/GlmU-related protein</fullName>
    </submittedName>
</protein>
<dbReference type="InterPro" id="IPR018357">
    <property type="entry name" value="Hexapep_transf_CS"/>
</dbReference>
<keyword evidence="3" id="KW-0677">Repeat</keyword>
<comment type="caution">
    <text evidence="6">The sequence shown here is derived from an EMBL/GenBank/DDBJ whole genome shotgun (WGS) entry which is preliminary data.</text>
</comment>
<dbReference type="InterPro" id="IPR041561">
    <property type="entry name" value="PglD_N"/>
</dbReference>
<organism evidence="6 7">
    <name type="scientific">Maribacter cobaltidurans</name>
    <dbReference type="NCBI Taxonomy" id="1178778"/>
    <lineage>
        <taxon>Bacteria</taxon>
        <taxon>Pseudomonadati</taxon>
        <taxon>Bacteroidota</taxon>
        <taxon>Flavobacteriia</taxon>
        <taxon>Flavobacteriales</taxon>
        <taxon>Flavobacteriaceae</taxon>
        <taxon>Maribacter</taxon>
    </lineage>
</organism>
<sequence>MQNIVIFGASGHSIAVLDCIEKEGKYKVIGFIDPFKKMGTYVNGYPILGNVKNLQFLVEKYKIYGGIIGFKDVFIVKKLIERVKKIIPDFNFLTTIELIEVEKSYSKNKKVLPTDSNYVKAEKIGQTKEVDSLIHPLANVQTEKIGKSTKVWQFSVILENAKIGENSNINSHTFIENDVVIGNNVTIKCGVYLWDGSRIEDDVFIGPNVTFSNDKYPRSKQYPSEFQNVWVKKGASIGSNSTILGGVSIGQNSMIGAGSLVTKNVPDGELWIGSPAIFVRKINRNNLFLELSLSKNSD</sequence>
<keyword evidence="2" id="KW-0808">Transferase</keyword>
<gene>
    <name evidence="6" type="ORF">V1I91_08940</name>
</gene>
<dbReference type="InterPro" id="IPR011004">
    <property type="entry name" value="Trimer_LpxA-like_sf"/>
</dbReference>
<dbReference type="Pfam" id="PF17836">
    <property type="entry name" value="PglD_N"/>
    <property type="match status" value="1"/>
</dbReference>
<keyword evidence="4" id="KW-0012">Acyltransferase</keyword>
<dbReference type="PANTHER" id="PTHR43300:SF4">
    <property type="entry name" value="ACYL-[ACYL-CARRIER-PROTEIN]--UDP-N-ACETYLGLUCOSAMINE O-ACYLTRANSFERASE"/>
    <property type="match status" value="1"/>
</dbReference>
<dbReference type="RefSeq" id="WP_272650913.1">
    <property type="nucleotide sequence ID" value="NZ_JAZDDG010000004.1"/>
</dbReference>
<dbReference type="InterPro" id="IPR050179">
    <property type="entry name" value="Trans_hexapeptide_repeat"/>
</dbReference>
<dbReference type="Gene3D" id="3.40.50.20">
    <property type="match status" value="1"/>
</dbReference>
<dbReference type="PANTHER" id="PTHR43300">
    <property type="entry name" value="ACETYLTRANSFERASE"/>
    <property type="match status" value="1"/>
</dbReference>
<evidence type="ECO:0000259" key="5">
    <source>
        <dbReference type="Pfam" id="PF17836"/>
    </source>
</evidence>
<evidence type="ECO:0000313" key="7">
    <source>
        <dbReference type="Proteomes" id="UP001356308"/>
    </source>
</evidence>
<evidence type="ECO:0000256" key="2">
    <source>
        <dbReference type="ARBA" id="ARBA00022679"/>
    </source>
</evidence>
<dbReference type="EMBL" id="JAZDDG010000004">
    <property type="protein sequence ID" value="MEE1976194.1"/>
    <property type="molecule type" value="Genomic_DNA"/>
</dbReference>
<dbReference type="SUPFAM" id="SSF51161">
    <property type="entry name" value="Trimeric LpxA-like enzymes"/>
    <property type="match status" value="1"/>
</dbReference>
<accession>A0ABU7IT86</accession>
<dbReference type="PROSITE" id="PS00101">
    <property type="entry name" value="HEXAPEP_TRANSFERASES"/>
    <property type="match status" value="1"/>
</dbReference>
<evidence type="ECO:0000256" key="1">
    <source>
        <dbReference type="ARBA" id="ARBA00007274"/>
    </source>
</evidence>
<dbReference type="Pfam" id="PF00132">
    <property type="entry name" value="Hexapep"/>
    <property type="match status" value="2"/>
</dbReference>
<comment type="similarity">
    <text evidence="1">Belongs to the transferase hexapeptide repeat family.</text>
</comment>
<feature type="domain" description="PglD N-terminal" evidence="5">
    <location>
        <begin position="3"/>
        <end position="63"/>
    </location>
</feature>
<dbReference type="Gene3D" id="2.160.10.10">
    <property type="entry name" value="Hexapeptide repeat proteins"/>
    <property type="match status" value="1"/>
</dbReference>
<reference evidence="6 7" key="1">
    <citation type="submission" date="2024-01" db="EMBL/GenBank/DDBJ databases">
        <title>Maribacter spp. originated from different algae showed divergent polysaccharides utilization ability.</title>
        <authorList>
            <person name="Wang H."/>
            <person name="Wu Y."/>
        </authorList>
    </citation>
    <scope>NUCLEOTIDE SEQUENCE [LARGE SCALE GENOMIC DNA]</scope>
    <source>
        <strain evidence="6 7">PR1</strain>
    </source>
</reference>
<dbReference type="InterPro" id="IPR001451">
    <property type="entry name" value="Hexapep"/>
</dbReference>
<dbReference type="CDD" id="cd03358">
    <property type="entry name" value="LbH_WxcM_N_like"/>
    <property type="match status" value="1"/>
</dbReference>